<organism evidence="15 16">
    <name type="scientific">Musa troglodytarum</name>
    <name type="common">fe'i banana</name>
    <dbReference type="NCBI Taxonomy" id="320322"/>
    <lineage>
        <taxon>Eukaryota</taxon>
        <taxon>Viridiplantae</taxon>
        <taxon>Streptophyta</taxon>
        <taxon>Embryophyta</taxon>
        <taxon>Tracheophyta</taxon>
        <taxon>Spermatophyta</taxon>
        <taxon>Magnoliopsida</taxon>
        <taxon>Liliopsida</taxon>
        <taxon>Zingiberales</taxon>
        <taxon>Musaceae</taxon>
        <taxon>Musa</taxon>
    </lineage>
</organism>
<dbReference type="GO" id="GO:0006032">
    <property type="term" value="P:chitin catabolic process"/>
    <property type="evidence" value="ECO:0007669"/>
    <property type="project" value="UniProtKB-KW"/>
</dbReference>
<reference evidence="15" key="1">
    <citation type="submission" date="2022-05" db="EMBL/GenBank/DDBJ databases">
        <title>The Musa troglodytarum L. genome provides insights into the mechanism of non-climacteric behaviour and enrichment of carotenoids.</title>
        <authorList>
            <person name="Wang J."/>
        </authorList>
    </citation>
    <scope>NUCLEOTIDE SEQUENCE</scope>
    <source>
        <tissue evidence="15">Leaf</tissue>
    </source>
</reference>
<dbReference type="AlphaFoldDB" id="A0A9E7KXC7"/>
<dbReference type="InterPro" id="IPR001579">
    <property type="entry name" value="Glyco_hydro_18_chit_AS"/>
</dbReference>
<dbReference type="InterPro" id="IPR045321">
    <property type="entry name" value="Cts1-like"/>
</dbReference>
<dbReference type="FunFam" id="3.20.20.80:FF:000015">
    <property type="entry name" value="Acidic endochitinase SE2"/>
    <property type="match status" value="1"/>
</dbReference>
<keyword evidence="11 13" id="KW-0326">Glycosidase</keyword>
<evidence type="ECO:0000313" key="15">
    <source>
        <dbReference type="EMBL" id="URE32871.1"/>
    </source>
</evidence>
<dbReference type="EC" id="3.2.1.14" evidence="4"/>
<dbReference type="SUPFAM" id="SSF51445">
    <property type="entry name" value="(Trans)glycosidases"/>
    <property type="match status" value="1"/>
</dbReference>
<comment type="catalytic activity">
    <reaction evidence="1">
        <text>Random endo-hydrolysis of N-acetyl-beta-D-glucosaminide (1-&gt;4)-beta-linkages in chitin and chitodextrins.</text>
        <dbReference type="EC" id="3.2.1.14"/>
    </reaction>
</comment>
<dbReference type="Proteomes" id="UP001055439">
    <property type="component" value="Chromosome 8"/>
</dbReference>
<dbReference type="Gene3D" id="3.20.20.80">
    <property type="entry name" value="Glycosidases"/>
    <property type="match status" value="1"/>
</dbReference>
<dbReference type="InterPro" id="IPR017853">
    <property type="entry name" value="GH"/>
</dbReference>
<evidence type="ECO:0000256" key="9">
    <source>
        <dbReference type="ARBA" id="ARBA00023157"/>
    </source>
</evidence>
<feature type="domain" description="GH18" evidence="14">
    <location>
        <begin position="46"/>
        <end position="321"/>
    </location>
</feature>
<dbReference type="Pfam" id="PF00704">
    <property type="entry name" value="Glyco_hydro_18"/>
    <property type="match status" value="1"/>
</dbReference>
<evidence type="ECO:0000256" key="8">
    <source>
        <dbReference type="ARBA" id="ARBA00023024"/>
    </source>
</evidence>
<dbReference type="CDD" id="cd02877">
    <property type="entry name" value="GH18_hevamine_XipI_class_III"/>
    <property type="match status" value="1"/>
</dbReference>
<evidence type="ECO:0000259" key="14">
    <source>
        <dbReference type="PROSITE" id="PS51910"/>
    </source>
</evidence>
<dbReference type="PANTHER" id="PTHR45708:SF22">
    <property type="entry name" value="ACIDIC ENDOCHITINASE"/>
    <property type="match status" value="1"/>
</dbReference>
<evidence type="ECO:0000256" key="10">
    <source>
        <dbReference type="ARBA" id="ARBA00023277"/>
    </source>
</evidence>
<dbReference type="EMBL" id="CP097510">
    <property type="protein sequence ID" value="URE32871.1"/>
    <property type="molecule type" value="Genomic_DNA"/>
</dbReference>
<evidence type="ECO:0000256" key="6">
    <source>
        <dbReference type="ARBA" id="ARBA00022729"/>
    </source>
</evidence>
<dbReference type="PROSITE" id="PS01095">
    <property type="entry name" value="GH18_1"/>
    <property type="match status" value="1"/>
</dbReference>
<proteinExistence type="inferred from homology"/>
<evidence type="ECO:0000256" key="3">
    <source>
        <dbReference type="ARBA" id="ARBA00009121"/>
    </source>
</evidence>
<dbReference type="GO" id="GO:0005576">
    <property type="term" value="C:extracellular region"/>
    <property type="evidence" value="ECO:0007669"/>
    <property type="project" value="UniProtKB-SubCell"/>
</dbReference>
<keyword evidence="9" id="KW-1015">Disulfide bond</keyword>
<evidence type="ECO:0000256" key="13">
    <source>
        <dbReference type="RuleBase" id="RU000489"/>
    </source>
</evidence>
<evidence type="ECO:0000256" key="12">
    <source>
        <dbReference type="ARBA" id="ARBA00023326"/>
    </source>
</evidence>
<name>A0A9E7KXC7_9LILI</name>
<evidence type="ECO:0000256" key="2">
    <source>
        <dbReference type="ARBA" id="ARBA00004613"/>
    </source>
</evidence>
<sequence length="337" mass="37107">MPWISSAKEGRKRATSSWFNMASLSPLLVAVLCLLLALTGRLRAESCIAVYWGQNGYEKGLREACATGNYEYVLIAFLNQFGGGQIPQMNLAGHCVPSSGTCTFLSNDIRSCQENYNVKVMLSLGGGIGNYTLTSKDDAKEVATYIWNNFLGGSSFNRPLGNAVLDGVDLDIEGGGTDHYDDLVRYLKAYSTAEKKVYLSAAPQCVFPDAHLQPAIDTGLLDYVWVQFYNNWVCQYDPADPSRFKEAWRKWSVINASEVFLGLPASPAAAGSGFIDIGNLTRIVLPFVKKSEKYGGMMLWSRYDDWISGYSNLAKDYVCPDRRLYSISPTLVASSSV</sequence>
<dbReference type="PANTHER" id="PTHR45708">
    <property type="entry name" value="ENDOCHITINASE"/>
    <property type="match status" value="1"/>
</dbReference>
<evidence type="ECO:0000313" key="16">
    <source>
        <dbReference type="Proteomes" id="UP001055439"/>
    </source>
</evidence>
<keyword evidence="16" id="KW-1185">Reference proteome</keyword>
<protein>
    <recommendedName>
        <fullName evidence="4">chitinase</fullName>
        <ecNumber evidence="4">3.2.1.14</ecNumber>
    </recommendedName>
</protein>
<comment type="similarity">
    <text evidence="3">Belongs to the glycosyl hydrolase 18 family. Chitinase class II subfamily.</text>
</comment>
<evidence type="ECO:0000256" key="5">
    <source>
        <dbReference type="ARBA" id="ARBA00022525"/>
    </source>
</evidence>
<keyword evidence="8" id="KW-0146">Chitin degradation</keyword>
<comment type="subcellular location">
    <subcellularLocation>
        <location evidence="2">Secreted</location>
    </subcellularLocation>
</comment>
<keyword evidence="6" id="KW-0732">Signal</keyword>
<accession>A0A9E7KXC7</accession>
<dbReference type="PROSITE" id="PS51910">
    <property type="entry name" value="GH18_2"/>
    <property type="match status" value="1"/>
</dbReference>
<keyword evidence="7 13" id="KW-0378">Hydrolase</keyword>
<evidence type="ECO:0000256" key="7">
    <source>
        <dbReference type="ARBA" id="ARBA00022801"/>
    </source>
</evidence>
<dbReference type="InterPro" id="IPR050542">
    <property type="entry name" value="Glycosyl_Hydrlase18_Chitinase"/>
</dbReference>
<keyword evidence="12" id="KW-0624">Polysaccharide degradation</keyword>
<evidence type="ECO:0000256" key="11">
    <source>
        <dbReference type="ARBA" id="ARBA00023295"/>
    </source>
</evidence>
<keyword evidence="5" id="KW-0964">Secreted</keyword>
<gene>
    <name evidence="15" type="ORF">MUK42_16269</name>
</gene>
<dbReference type="InterPro" id="IPR001223">
    <property type="entry name" value="Glyco_hydro18_cat"/>
</dbReference>
<dbReference type="GO" id="GO:0000272">
    <property type="term" value="P:polysaccharide catabolic process"/>
    <property type="evidence" value="ECO:0007669"/>
    <property type="project" value="UniProtKB-KW"/>
</dbReference>
<keyword evidence="10" id="KW-0119">Carbohydrate metabolism</keyword>
<evidence type="ECO:0000256" key="4">
    <source>
        <dbReference type="ARBA" id="ARBA00012729"/>
    </source>
</evidence>
<dbReference type="OrthoDB" id="6020543at2759"/>
<evidence type="ECO:0000256" key="1">
    <source>
        <dbReference type="ARBA" id="ARBA00000822"/>
    </source>
</evidence>
<dbReference type="GO" id="GO:0008843">
    <property type="term" value="F:endochitinase activity"/>
    <property type="evidence" value="ECO:0007669"/>
    <property type="project" value="UniProtKB-EC"/>
</dbReference>